<feature type="compositionally biased region" description="Basic and acidic residues" evidence="1">
    <location>
        <begin position="403"/>
        <end position="421"/>
    </location>
</feature>
<evidence type="ECO:0000313" key="4">
    <source>
        <dbReference type="Proteomes" id="UP000622797"/>
    </source>
</evidence>
<keyword evidence="4" id="KW-1185">Reference proteome</keyword>
<feature type="region of interest" description="Disordered" evidence="1">
    <location>
        <begin position="395"/>
        <end position="433"/>
    </location>
</feature>
<dbReference type="OrthoDB" id="3789824at2759"/>
<comment type="caution">
    <text evidence="3">The sequence shown here is derived from an EMBL/GenBank/DDBJ whole genome shotgun (WGS) entry which is preliminary data.</text>
</comment>
<dbReference type="AlphaFoldDB" id="A0A8H4U340"/>
<evidence type="ECO:0000256" key="2">
    <source>
        <dbReference type="SAM" id="Phobius"/>
    </source>
</evidence>
<dbReference type="Proteomes" id="UP000622797">
    <property type="component" value="Unassembled WGS sequence"/>
</dbReference>
<dbReference type="EMBL" id="JABEXW010000177">
    <property type="protein sequence ID" value="KAF4969000.1"/>
    <property type="molecule type" value="Genomic_DNA"/>
</dbReference>
<feature type="transmembrane region" description="Helical" evidence="2">
    <location>
        <begin position="794"/>
        <end position="814"/>
    </location>
</feature>
<feature type="transmembrane region" description="Helical" evidence="2">
    <location>
        <begin position="954"/>
        <end position="973"/>
    </location>
</feature>
<organism evidence="3 4">
    <name type="scientific">Fusarium sarcochroum</name>
    <dbReference type="NCBI Taxonomy" id="1208366"/>
    <lineage>
        <taxon>Eukaryota</taxon>
        <taxon>Fungi</taxon>
        <taxon>Dikarya</taxon>
        <taxon>Ascomycota</taxon>
        <taxon>Pezizomycotina</taxon>
        <taxon>Sordariomycetes</taxon>
        <taxon>Hypocreomycetidae</taxon>
        <taxon>Hypocreales</taxon>
        <taxon>Nectriaceae</taxon>
        <taxon>Fusarium</taxon>
        <taxon>Fusarium lateritium species complex</taxon>
    </lineage>
</organism>
<feature type="transmembrane region" description="Helical" evidence="2">
    <location>
        <begin position="851"/>
        <end position="874"/>
    </location>
</feature>
<gene>
    <name evidence="3" type="ORF">FSARC_3654</name>
</gene>
<sequence length="1032" mass="116667">MDPFLKLPAELRLQVLILCTTSISQLIQVSPVMFHEYLTSKACIQRSFLRPLADFDDDMVQDAMTKNELPNPLKTWNIQRLDRLDQLDQLHTGLLFFIEDYLTKATATFQPRQYLCIPDIFSTQNSLVFKARKVTTRFDSTNLSSPERRRLLRAFLHYELECKIGPIKTLTKFEREAVRCVEVYVRSLYAAMFAQCGDSWLPEIPSDPLCTTGLLYPDVFYVNPDVYASDMGLSGYQYGMVWEFKRSGLDLATALLQLATAGTQEREDLKMWFTKFYESRYHSSRFVHSLNEFSPKYPIKDETQGGDSNMYHVLYPTFLSAESLLRTVYRQRAWVFFDNHRFYPTLGAPWSVFPQKIQIEEELAKLLWVKGWHNNPVRTRALHRSQKWQNELLGVSSEDSETGELHDQNLDEESSGRRILEKTSCSPTRQHVNPIPPIAMDQGIVRVLTDTVWNNGFTQNDAPRPDTSTILRETLFQSWDLFTKIDKGGDLTTAQPITLLYDACLGHNGSPGEKTCPEICTDPESLFDSWKTIWQCLSLASLELANTTFSNLDQPPSQSRNETSKEQITSALWDFAITNETNFDGKSVLNLTYECAAASCRDKSMGECSLGRLGSGYAKGDAVQWIKMYEALESLCGGLESDINIDIAGPGVLITYITQTAMVVFAWLFFLLLKINKLINTSTSIFTHLFRKPNPRSNLLTHRVSGLERLERTNLAHATSTFLAELHEAQCFFVVAIEIALINASSRSAIFTGAENWQSLLWNRDSIQFLAGMGAWPIILGQISLRRAQLDSMYYLLLSTLALVLAGVAADTAANPDPDRIYKMFQGQNVLEECGGHPSLRTFCVEERDGLYWYTFPAGSIYAFLGLLAILWWIKLWSIMSNTAWYSKKHESLLKRQSVALDWTKWTMIKLAHFAICVAEAGAIACICFGLAVIRAPLLNLLLRGETGTWSVGQLVAVLIWAPVISKYAHLVIRKFNFLASRTTTLALDLGLITAATVGVEKGFRIRLSKAFEIVKRTELGNGDSNELSSST</sequence>
<evidence type="ECO:0000313" key="3">
    <source>
        <dbReference type="EMBL" id="KAF4969000.1"/>
    </source>
</evidence>
<feature type="transmembrane region" description="Helical" evidence="2">
    <location>
        <begin position="911"/>
        <end position="934"/>
    </location>
</feature>
<keyword evidence="2" id="KW-0812">Transmembrane</keyword>
<feature type="transmembrane region" description="Helical" evidence="2">
    <location>
        <begin position="653"/>
        <end position="673"/>
    </location>
</feature>
<protein>
    <submittedName>
        <fullName evidence="3">Uncharacterized protein</fullName>
    </submittedName>
</protein>
<proteinExistence type="predicted"/>
<accession>A0A8H4U340</accession>
<reference evidence="3" key="2">
    <citation type="submission" date="2020-05" db="EMBL/GenBank/DDBJ databases">
        <authorList>
            <person name="Kim H.-S."/>
            <person name="Proctor R.H."/>
            <person name="Brown D.W."/>
        </authorList>
    </citation>
    <scope>NUCLEOTIDE SEQUENCE</scope>
    <source>
        <strain evidence="3">NRRL 20472</strain>
    </source>
</reference>
<name>A0A8H4U340_9HYPO</name>
<keyword evidence="2" id="KW-1133">Transmembrane helix</keyword>
<reference evidence="3" key="1">
    <citation type="journal article" date="2020" name="BMC Genomics">
        <title>Correction to: Identification and distribution of gene clusters required for synthesis of sphingolipid metabolism inhibitors in diverse species of the filamentous fungus Fusarium.</title>
        <authorList>
            <person name="Kim H.S."/>
            <person name="Lohmar J.M."/>
            <person name="Busman M."/>
            <person name="Brown D.W."/>
            <person name="Naumann T.A."/>
            <person name="Divon H.H."/>
            <person name="Lysoe E."/>
            <person name="Uhlig S."/>
            <person name="Proctor R.H."/>
        </authorList>
    </citation>
    <scope>NUCLEOTIDE SEQUENCE</scope>
    <source>
        <strain evidence="3">NRRL 20472</strain>
    </source>
</reference>
<evidence type="ECO:0000256" key="1">
    <source>
        <dbReference type="SAM" id="MobiDB-lite"/>
    </source>
</evidence>
<keyword evidence="2" id="KW-0472">Membrane</keyword>